<dbReference type="GO" id="GO:0070478">
    <property type="term" value="P:nuclear-transcribed mRNA catabolic process, 3'-5' exonucleolytic nonsense-mediated decay"/>
    <property type="evidence" value="ECO:0007669"/>
    <property type="project" value="TreeGrafter"/>
</dbReference>
<dbReference type="Gene3D" id="1.10.3380.30">
    <property type="match status" value="1"/>
</dbReference>
<dbReference type="InterPro" id="IPR001650">
    <property type="entry name" value="Helicase_C-like"/>
</dbReference>
<feature type="region of interest" description="Disordered" evidence="5">
    <location>
        <begin position="1"/>
        <end position="44"/>
    </location>
</feature>
<feature type="region of interest" description="Disordered" evidence="5">
    <location>
        <begin position="989"/>
        <end position="1074"/>
    </location>
</feature>
<name>A0A6J4UW51_9BACT</name>
<dbReference type="CDD" id="cd18795">
    <property type="entry name" value="SF2_C_Ski2"/>
    <property type="match status" value="1"/>
</dbReference>
<dbReference type="AlphaFoldDB" id="A0A6J4UW51"/>
<evidence type="ECO:0000256" key="1">
    <source>
        <dbReference type="ARBA" id="ARBA00022741"/>
    </source>
</evidence>
<keyword evidence="2" id="KW-0378">Hydrolase</keyword>
<evidence type="ECO:0000256" key="5">
    <source>
        <dbReference type="SAM" id="MobiDB-lite"/>
    </source>
</evidence>
<feature type="compositionally biased region" description="Basic and acidic residues" evidence="5">
    <location>
        <begin position="1040"/>
        <end position="1051"/>
    </location>
</feature>
<organism evidence="8">
    <name type="scientific">uncultured Thermomicrobiales bacterium</name>
    <dbReference type="NCBI Taxonomy" id="1645740"/>
    <lineage>
        <taxon>Bacteria</taxon>
        <taxon>Pseudomonadati</taxon>
        <taxon>Thermomicrobiota</taxon>
        <taxon>Thermomicrobia</taxon>
        <taxon>Thermomicrobiales</taxon>
        <taxon>environmental samples</taxon>
    </lineage>
</organism>
<keyword evidence="3 8" id="KW-0347">Helicase</keyword>
<sequence>MAAPDPSQHAFPPDAVVPTPSVMTGTPPRATARRRPSAAGAADGGLDPAIEAQIDQFGVLYPFPLDEFQREAIRILLRGDSVMVAAPTGTGKTVVADWGVYEAFRGTGRVLYTTPIKALSNQKYRDLRAVYGDQVGLLTGDVSENRDARVVVMTTEVLRNMLLQTPWDLDDVGCVIFDEIHYLADPERGTTWEEAIILCPDHVQLICLSATVSNAAEIAAWIGRTHRPIRLVTHTERAVPLSLSYFVDGKLHQVVDHTGAVVKQFPHTGGELRRQAGNRAHGRRFADREAAEAGEPQPREIVDALAANRMLPAIYFLFSRNDCQAFAERLAVMRPHLIGPAQVAQIDAIVAALLAGLTDDDRELEQVRLVTALARKGLGFHHAGLLPILKQLVEVLFGRGLMQVVFATDTLALGVNMPARTVVVGRMSKWDGRRRRMLIPNEFQQMAGRAGRRGMDAFGHVVVPYSPWITFRETLEIGTGPLEPVRSAFAIRYNTVLNLWDPPQGERVRAMLQQSLAQFQTAERIRQLEDDIIEIGGDIAGVPQGCLIGLDAGDELLEDYRGLTRTLTAAEGKQRRLAQEFDELSQNVVGGTPWPEPGRQALRRAFRTAPVGLVAHHRQRGWGVFLGHGGRGGVGLFLFGNEIVLVPEYKAIDHLPDNKIVPVPSALIEPPDTIADAGLLVSAEELASIADALAVLDLPDLRALAVAHREREWARVADGLRGLEGAREEADEQVRLLHAAREVHPCHPCPRRKEHRDYLARIDALEKEGRLLETVLERETEAEDARIRGVIRGIRDVLHRFGYLHRGYPTAKADMLADVFDNDGLILCEVVDRGWLDALPADELAECFSWFSFDRDYRYANHYTLPDRLVLLRRRLEDLEHDVLGEERDHGLFISEGHNQAFYGAARAWCRGATMAEIGESLELSEGDLVMTFNKTIDLMRQVREMLADAMPDHPLRESLRAAERLLRRGIVEQSLTLGFAPVADLPPVDAVAGEDDADPAPPPKKRSRPRKAAPEDGVSSAVVAPKPRRRKAAATDATEPAKTRRRKADDGGTPPPPRRGEQDPAASKRRRGA</sequence>
<accession>A0A6J4UW51</accession>
<protein>
    <submittedName>
        <fullName evidence="8">FIG005666: putative helicase</fullName>
    </submittedName>
</protein>
<feature type="domain" description="Helicase C-terminal" evidence="7">
    <location>
        <begin position="345"/>
        <end position="503"/>
    </location>
</feature>
<feature type="domain" description="Helicase ATP-binding" evidence="6">
    <location>
        <begin position="73"/>
        <end position="230"/>
    </location>
</feature>
<gene>
    <name evidence="8" type="ORF">AVDCRST_MAG73-3474</name>
</gene>
<feature type="region of interest" description="Disordered" evidence="5">
    <location>
        <begin position="272"/>
        <end position="297"/>
    </location>
</feature>
<evidence type="ECO:0000256" key="3">
    <source>
        <dbReference type="ARBA" id="ARBA00022806"/>
    </source>
</evidence>
<dbReference type="PROSITE" id="PS51192">
    <property type="entry name" value="HELICASE_ATP_BIND_1"/>
    <property type="match status" value="1"/>
</dbReference>
<dbReference type="GO" id="GO:0003676">
    <property type="term" value="F:nucleic acid binding"/>
    <property type="evidence" value="ECO:0007669"/>
    <property type="project" value="InterPro"/>
</dbReference>
<dbReference type="SUPFAM" id="SSF52540">
    <property type="entry name" value="P-loop containing nucleoside triphosphate hydrolases"/>
    <property type="match status" value="1"/>
</dbReference>
<dbReference type="SMART" id="SM01142">
    <property type="entry name" value="DSHCT"/>
    <property type="match status" value="1"/>
</dbReference>
<dbReference type="InterPro" id="IPR012961">
    <property type="entry name" value="Ski2/MTR4_C"/>
</dbReference>
<dbReference type="GO" id="GO:0055087">
    <property type="term" value="C:Ski complex"/>
    <property type="evidence" value="ECO:0007669"/>
    <property type="project" value="TreeGrafter"/>
</dbReference>
<dbReference type="SMART" id="SM00487">
    <property type="entry name" value="DEXDc"/>
    <property type="match status" value="1"/>
</dbReference>
<dbReference type="GO" id="GO:0005524">
    <property type="term" value="F:ATP binding"/>
    <property type="evidence" value="ECO:0007669"/>
    <property type="project" value="UniProtKB-KW"/>
</dbReference>
<feature type="compositionally biased region" description="Basic and acidic residues" evidence="5">
    <location>
        <begin position="284"/>
        <end position="297"/>
    </location>
</feature>
<dbReference type="Pfam" id="PF08148">
    <property type="entry name" value="DSHCT"/>
    <property type="match status" value="1"/>
</dbReference>
<evidence type="ECO:0000313" key="8">
    <source>
        <dbReference type="EMBL" id="CAA9558343.1"/>
    </source>
</evidence>
<dbReference type="PANTHER" id="PTHR12131:SF1">
    <property type="entry name" value="ATP-DEPENDENT RNA HELICASE SUPV3L1, MITOCHONDRIAL-RELATED"/>
    <property type="match status" value="1"/>
</dbReference>
<dbReference type="InterPro" id="IPR011545">
    <property type="entry name" value="DEAD/DEAH_box_helicase_dom"/>
</dbReference>
<dbReference type="GO" id="GO:0004386">
    <property type="term" value="F:helicase activity"/>
    <property type="evidence" value="ECO:0007669"/>
    <property type="project" value="UniProtKB-KW"/>
</dbReference>
<keyword evidence="1" id="KW-0547">Nucleotide-binding</keyword>
<dbReference type="GO" id="GO:0016787">
    <property type="term" value="F:hydrolase activity"/>
    <property type="evidence" value="ECO:0007669"/>
    <property type="project" value="UniProtKB-KW"/>
</dbReference>
<dbReference type="EMBL" id="CADCWE010000229">
    <property type="protein sequence ID" value="CAA9558343.1"/>
    <property type="molecule type" value="Genomic_DNA"/>
</dbReference>
<dbReference type="Gene3D" id="3.40.50.300">
    <property type="entry name" value="P-loop containing nucleotide triphosphate hydrolases"/>
    <property type="match status" value="2"/>
</dbReference>
<dbReference type="InterPro" id="IPR027417">
    <property type="entry name" value="P-loop_NTPase"/>
</dbReference>
<dbReference type="PANTHER" id="PTHR12131">
    <property type="entry name" value="ATP-DEPENDENT RNA AND DNA HELICASE"/>
    <property type="match status" value="1"/>
</dbReference>
<dbReference type="InterPro" id="IPR003593">
    <property type="entry name" value="AAA+_ATPase"/>
</dbReference>
<dbReference type="SMART" id="SM00382">
    <property type="entry name" value="AAA"/>
    <property type="match status" value="1"/>
</dbReference>
<evidence type="ECO:0000256" key="4">
    <source>
        <dbReference type="ARBA" id="ARBA00022840"/>
    </source>
</evidence>
<dbReference type="InterPro" id="IPR050699">
    <property type="entry name" value="RNA-DNA_Helicase"/>
</dbReference>
<reference evidence="8" key="1">
    <citation type="submission" date="2020-02" db="EMBL/GenBank/DDBJ databases">
        <authorList>
            <person name="Meier V. D."/>
        </authorList>
    </citation>
    <scope>NUCLEOTIDE SEQUENCE</scope>
    <source>
        <strain evidence="8">AVDCRST_MAG73</strain>
    </source>
</reference>
<dbReference type="SMART" id="SM00490">
    <property type="entry name" value="HELICc"/>
    <property type="match status" value="1"/>
</dbReference>
<dbReference type="PROSITE" id="PS51194">
    <property type="entry name" value="HELICASE_CTER"/>
    <property type="match status" value="1"/>
</dbReference>
<evidence type="ECO:0000259" key="6">
    <source>
        <dbReference type="PROSITE" id="PS51192"/>
    </source>
</evidence>
<dbReference type="InterPro" id="IPR014001">
    <property type="entry name" value="Helicase_ATP-bd"/>
</dbReference>
<keyword evidence="4" id="KW-0067">ATP-binding</keyword>
<evidence type="ECO:0000259" key="7">
    <source>
        <dbReference type="PROSITE" id="PS51194"/>
    </source>
</evidence>
<evidence type="ECO:0000256" key="2">
    <source>
        <dbReference type="ARBA" id="ARBA00022801"/>
    </source>
</evidence>
<proteinExistence type="predicted"/>
<dbReference type="Pfam" id="PF00270">
    <property type="entry name" value="DEAD"/>
    <property type="match status" value="1"/>
</dbReference>